<accession>A0ABV9YYD5</accession>
<reference evidence="4" key="1">
    <citation type="journal article" date="2019" name="Int. J. Syst. Evol. Microbiol.">
        <title>The Global Catalogue of Microorganisms (GCM) 10K type strain sequencing project: providing services to taxonomists for standard genome sequencing and annotation.</title>
        <authorList>
            <consortium name="The Broad Institute Genomics Platform"/>
            <consortium name="The Broad Institute Genome Sequencing Center for Infectious Disease"/>
            <person name="Wu L."/>
            <person name="Ma J."/>
        </authorList>
    </citation>
    <scope>NUCLEOTIDE SEQUENCE [LARGE SCALE GENOMIC DNA]</scope>
    <source>
        <strain evidence="4">CGMCC 1.16444</strain>
    </source>
</reference>
<dbReference type="InterPro" id="IPR011928">
    <property type="entry name" value="Phage_phiJL001_Gp84"/>
</dbReference>
<evidence type="ECO:0000313" key="3">
    <source>
        <dbReference type="EMBL" id="MFC5067805.1"/>
    </source>
</evidence>
<sequence>MRQIPSELAAHLAFEATTLCHCWRATRRDGVVLGFTDHDEDIAFDGTLFRASSGLQAAEASASLGLAVGGGEVAGALGSDGLTEEDLSAGSWDCAKVEIFMVNWKLPDQRLRLRVGEIGEVRRMGAAFNAELRSMAHRLDARQGRLFVATCDAGLGDARCGVDLGNALLRGEGAVVSATRFEVVASGLGGFEERWFDGGMLTWTSGGNEGRRCEVRQHRGDRLGLWQGLPSEAAAGDEFVVTAGCDKRFRTCRERFANAANFRGFPHMPGTDRALGYPAGDEEHDGGSYFQ</sequence>
<dbReference type="EMBL" id="JBHSJF010000006">
    <property type="protein sequence ID" value="MFC5067805.1"/>
    <property type="molecule type" value="Genomic_DNA"/>
</dbReference>
<comment type="caution">
    <text evidence="3">The sequence shown here is derived from an EMBL/GenBank/DDBJ whole genome shotgun (WGS) entry which is preliminary data.</text>
</comment>
<evidence type="ECO:0000259" key="2">
    <source>
        <dbReference type="Pfam" id="PF09356"/>
    </source>
</evidence>
<dbReference type="NCBIfam" id="TIGR02218">
    <property type="entry name" value="phg_TIGR02218"/>
    <property type="match status" value="1"/>
</dbReference>
<evidence type="ECO:0000256" key="1">
    <source>
        <dbReference type="SAM" id="MobiDB-lite"/>
    </source>
</evidence>
<organism evidence="3 4">
    <name type="scientific">Flaviflagellibacter deserti</name>
    <dbReference type="NCBI Taxonomy" id="2267266"/>
    <lineage>
        <taxon>Bacteria</taxon>
        <taxon>Pseudomonadati</taxon>
        <taxon>Pseudomonadota</taxon>
        <taxon>Alphaproteobacteria</taxon>
        <taxon>Hyphomicrobiales</taxon>
        <taxon>Flaviflagellibacter</taxon>
    </lineage>
</organism>
<dbReference type="Proteomes" id="UP001595796">
    <property type="component" value="Unassembled WGS sequence"/>
</dbReference>
<keyword evidence="4" id="KW-1185">Reference proteome</keyword>
<dbReference type="Pfam" id="PF09356">
    <property type="entry name" value="Phage_BR0599"/>
    <property type="match status" value="1"/>
</dbReference>
<dbReference type="Pfam" id="PF09931">
    <property type="entry name" value="Phage_phiJL001_Gp84_N"/>
    <property type="match status" value="1"/>
</dbReference>
<evidence type="ECO:0000313" key="4">
    <source>
        <dbReference type="Proteomes" id="UP001595796"/>
    </source>
</evidence>
<dbReference type="RefSeq" id="WP_114956689.1">
    <property type="nucleotide sequence ID" value="NZ_JBHSJF010000006.1"/>
</dbReference>
<feature type="region of interest" description="Disordered" evidence="1">
    <location>
        <begin position="271"/>
        <end position="291"/>
    </location>
</feature>
<protein>
    <submittedName>
        <fullName evidence="3">DUF2163 domain-containing protein</fullName>
    </submittedName>
</protein>
<dbReference type="InterPro" id="IPR018964">
    <property type="entry name" value="Phage_phiJL001_Gp84_C"/>
</dbReference>
<proteinExistence type="predicted"/>
<name>A0ABV9YYD5_9HYPH</name>
<feature type="domain" description="Bacteriophage phiJL001 Gp84 C-terminal" evidence="2">
    <location>
        <begin position="194"/>
        <end position="272"/>
    </location>
</feature>
<gene>
    <name evidence="3" type="ORF">ACFPFW_07215</name>
</gene>